<evidence type="ECO:0000313" key="8">
    <source>
        <dbReference type="Proteomes" id="UP000077755"/>
    </source>
</evidence>
<sequence>MALSDQTPPKPDFVLLPFLTTSHMMPMIHLGCQLAAHGGTVTIITTPANAAVFQSLIDDSIASNHQISVATLEFPSEEAGLPPGIENYSAVKSPEMVLKVSHALSLLKNPMEDLITKLSPRCIVSGMFFPWTVDTAQHLKIPRLVFYPSNFFCHCVPESLKAYGPHERVESDSELFLIPGLPDKIEMKRSQLPDHDKFKTRYGEVLERIKEAETRSYGIIFDTFYDLEAPYSNHFKKIKNMKIWTVGPISHYPNSNPKRTTSTSAHYSLNWLDTQKANSVVYICFGSMTMFPEPQLIEIALALENMKFPFIWVIKNRVEDDWMPDGFKKMVVESERGLVIKEWAPQVDILNHPAIGGYMTHCGWNSVIESVMAGVPMITWPLFAEQFYNEKLITQVLGIGVAVGNEVWNSEFFNIKSPVLKKERIEVAVQCVLMNGEEMRKKAKEIGKMCARAVEDGGSSLKDLIALIEEVKAFGSENV</sequence>
<evidence type="ECO:0000256" key="5">
    <source>
        <dbReference type="RuleBase" id="RU003718"/>
    </source>
</evidence>
<dbReference type="GO" id="GO:0008299">
    <property type="term" value="P:isoprenoid biosynthetic process"/>
    <property type="evidence" value="ECO:0007669"/>
    <property type="project" value="UniProtKB-KW"/>
</dbReference>
<dbReference type="PANTHER" id="PTHR48047:SF150">
    <property type="entry name" value="SOLANIDINE UDP-GLUCOSE GLUCOSYLTRANSFERASE 1"/>
    <property type="match status" value="1"/>
</dbReference>
<reference evidence="7" key="2">
    <citation type="submission" date="2022-03" db="EMBL/GenBank/DDBJ databases">
        <title>Draft title - Genomic analysis of global carrot germplasm unveils the trajectory of domestication and the origin of high carotenoid orange carrot.</title>
        <authorList>
            <person name="Iorizzo M."/>
            <person name="Ellison S."/>
            <person name="Senalik D."/>
            <person name="Macko-Podgorni A."/>
            <person name="Grzebelus D."/>
            <person name="Bostan H."/>
            <person name="Rolling W."/>
            <person name="Curaba J."/>
            <person name="Simon P."/>
        </authorList>
    </citation>
    <scope>NUCLEOTIDE SEQUENCE</scope>
    <source>
        <tissue evidence="7">Leaf</tissue>
    </source>
</reference>
<comment type="pathway">
    <text evidence="1">Secondary metabolite biosynthesis; terpenoid biosynthesis.</text>
</comment>
<dbReference type="Pfam" id="PF00201">
    <property type="entry name" value="UDPGT"/>
    <property type="match status" value="1"/>
</dbReference>
<gene>
    <name evidence="7" type="ORF">DCAR_0205898</name>
</gene>
<comment type="similarity">
    <text evidence="2 5">Belongs to the UDP-glycosyltransferase family.</text>
</comment>
<protein>
    <recommendedName>
        <fullName evidence="6">Glycosyltransferase</fullName>
        <ecNumber evidence="6">2.4.1.-</ecNumber>
    </recommendedName>
</protein>
<organism evidence="7 8">
    <name type="scientific">Daucus carota subsp. sativus</name>
    <name type="common">Carrot</name>
    <dbReference type="NCBI Taxonomy" id="79200"/>
    <lineage>
        <taxon>Eukaryota</taxon>
        <taxon>Viridiplantae</taxon>
        <taxon>Streptophyta</taxon>
        <taxon>Embryophyta</taxon>
        <taxon>Tracheophyta</taxon>
        <taxon>Spermatophyta</taxon>
        <taxon>Magnoliopsida</taxon>
        <taxon>eudicotyledons</taxon>
        <taxon>Gunneridae</taxon>
        <taxon>Pentapetalae</taxon>
        <taxon>asterids</taxon>
        <taxon>campanulids</taxon>
        <taxon>Apiales</taxon>
        <taxon>Apiaceae</taxon>
        <taxon>Apioideae</taxon>
        <taxon>Scandiceae</taxon>
        <taxon>Daucinae</taxon>
        <taxon>Daucus</taxon>
        <taxon>Daucus sect. Daucus</taxon>
    </lineage>
</organism>
<dbReference type="InterPro" id="IPR002213">
    <property type="entry name" value="UDP_glucos_trans"/>
</dbReference>
<accession>A0AAF0WD91</accession>
<dbReference type="InterPro" id="IPR035595">
    <property type="entry name" value="UDP_glycos_trans_CS"/>
</dbReference>
<keyword evidence="8" id="KW-1185">Reference proteome</keyword>
<evidence type="ECO:0000256" key="6">
    <source>
        <dbReference type="RuleBase" id="RU362057"/>
    </source>
</evidence>
<evidence type="ECO:0000256" key="2">
    <source>
        <dbReference type="ARBA" id="ARBA00009995"/>
    </source>
</evidence>
<keyword evidence="5" id="KW-0328">Glycosyltransferase</keyword>
<dbReference type="EC" id="2.4.1.-" evidence="6"/>
<dbReference type="FunFam" id="3.40.50.2000:FF:000063">
    <property type="entry name" value="Glycosyltransferase"/>
    <property type="match status" value="1"/>
</dbReference>
<keyword evidence="3 5" id="KW-0808">Transferase</keyword>
<dbReference type="GO" id="GO:0035251">
    <property type="term" value="F:UDP-glucosyltransferase activity"/>
    <property type="evidence" value="ECO:0007669"/>
    <property type="project" value="TreeGrafter"/>
</dbReference>
<dbReference type="PANTHER" id="PTHR48047">
    <property type="entry name" value="GLYCOSYLTRANSFERASE"/>
    <property type="match status" value="1"/>
</dbReference>
<dbReference type="EMBL" id="CP093344">
    <property type="protein sequence ID" value="WOG86681.1"/>
    <property type="molecule type" value="Genomic_DNA"/>
</dbReference>
<dbReference type="CDD" id="cd03784">
    <property type="entry name" value="GT1_Gtf-like"/>
    <property type="match status" value="1"/>
</dbReference>
<keyword evidence="4" id="KW-0414">Isoprene biosynthesis</keyword>
<dbReference type="Gene3D" id="3.40.50.2000">
    <property type="entry name" value="Glycogen Phosphorylase B"/>
    <property type="match status" value="2"/>
</dbReference>
<name>A0AAF0WD91_DAUCS</name>
<evidence type="ECO:0000256" key="3">
    <source>
        <dbReference type="ARBA" id="ARBA00022679"/>
    </source>
</evidence>
<dbReference type="Proteomes" id="UP000077755">
    <property type="component" value="Chromosome 2"/>
</dbReference>
<dbReference type="AlphaFoldDB" id="A0AAF0WD91"/>
<evidence type="ECO:0000256" key="4">
    <source>
        <dbReference type="ARBA" id="ARBA00023229"/>
    </source>
</evidence>
<evidence type="ECO:0000313" key="7">
    <source>
        <dbReference type="EMBL" id="WOG86681.1"/>
    </source>
</evidence>
<proteinExistence type="inferred from homology"/>
<evidence type="ECO:0000256" key="1">
    <source>
        <dbReference type="ARBA" id="ARBA00004721"/>
    </source>
</evidence>
<dbReference type="SUPFAM" id="SSF53756">
    <property type="entry name" value="UDP-Glycosyltransferase/glycogen phosphorylase"/>
    <property type="match status" value="1"/>
</dbReference>
<dbReference type="PROSITE" id="PS00375">
    <property type="entry name" value="UDPGT"/>
    <property type="match status" value="1"/>
</dbReference>
<reference evidence="7" key="1">
    <citation type="journal article" date="2016" name="Nat. Genet.">
        <title>A high-quality carrot genome assembly provides new insights into carotenoid accumulation and asterid genome evolution.</title>
        <authorList>
            <person name="Iorizzo M."/>
            <person name="Ellison S."/>
            <person name="Senalik D."/>
            <person name="Zeng P."/>
            <person name="Satapoomin P."/>
            <person name="Huang J."/>
            <person name="Bowman M."/>
            <person name="Iovene M."/>
            <person name="Sanseverino W."/>
            <person name="Cavagnaro P."/>
            <person name="Yildiz M."/>
            <person name="Macko-Podgorni A."/>
            <person name="Moranska E."/>
            <person name="Grzebelus E."/>
            <person name="Grzebelus D."/>
            <person name="Ashrafi H."/>
            <person name="Zheng Z."/>
            <person name="Cheng S."/>
            <person name="Spooner D."/>
            <person name="Van Deynze A."/>
            <person name="Simon P."/>
        </authorList>
    </citation>
    <scope>NUCLEOTIDE SEQUENCE</scope>
    <source>
        <tissue evidence="7">Leaf</tissue>
    </source>
</reference>